<organism evidence="4 5">
    <name type="scientific">Nonomuraea mangrovi</name>
    <dbReference type="NCBI Taxonomy" id="2316207"/>
    <lineage>
        <taxon>Bacteria</taxon>
        <taxon>Bacillati</taxon>
        <taxon>Actinomycetota</taxon>
        <taxon>Actinomycetes</taxon>
        <taxon>Streptosporangiales</taxon>
        <taxon>Streptosporangiaceae</taxon>
        <taxon>Nonomuraea</taxon>
    </lineage>
</organism>
<feature type="region of interest" description="Disordered" evidence="1">
    <location>
        <begin position="1"/>
        <end position="26"/>
    </location>
</feature>
<evidence type="ECO:0000313" key="5">
    <source>
        <dbReference type="Proteomes" id="UP001597368"/>
    </source>
</evidence>
<evidence type="ECO:0000259" key="3">
    <source>
        <dbReference type="Pfam" id="PF26366"/>
    </source>
</evidence>
<dbReference type="EMBL" id="JBHUFV010000003">
    <property type="protein sequence ID" value="MFD1930030.1"/>
    <property type="molecule type" value="Genomic_DNA"/>
</dbReference>
<feature type="transmembrane region" description="Helical" evidence="2">
    <location>
        <begin position="34"/>
        <end position="55"/>
    </location>
</feature>
<comment type="caution">
    <text evidence="4">The sequence shown here is derived from an EMBL/GenBank/DDBJ whole genome shotgun (WGS) entry which is preliminary data.</text>
</comment>
<dbReference type="Pfam" id="PF26366">
    <property type="entry name" value="DUF8094"/>
    <property type="match status" value="1"/>
</dbReference>
<keyword evidence="5" id="KW-1185">Reference proteome</keyword>
<dbReference type="Proteomes" id="UP001597368">
    <property type="component" value="Unassembled WGS sequence"/>
</dbReference>
<sequence length="404" mass="43340">MTSPIPPLARHRSQPQPPQEWEPERLSGTGPWRLIIRAGIVFVVLAAVGIGLGAIRSSRAPSPSVAAPMATAAAEPEQGSPQAGAARQPVTPVTPGTQATPASPAASADPSRGDGARPAINAQEAKRMHDRFQHELSAAQLDLDDKAVGRLEQGLALEMTKASFETARMRDAEVAAGIWPGTKVWVPRSTAAAGDWFVASMHEPGVARVTDVLVKTEKGWRLAASTADTRNPAPELPVIAVDAEGYARSLDEFTSGLRGTPKQVALAHLRSLERATKDERFAEGPWTSTAVRLWQRERAQLRKAGWDLKLAYRLTGKVRALRTVDGGALVWYSARSTEVRTAERPGTTVTLKGSAAVRTENRPFAQTASATYGRMYVAHVPPIGSTEPIRVMGDWTDVLESHGT</sequence>
<keyword evidence="2" id="KW-1133">Transmembrane helix</keyword>
<feature type="domain" description="DUF8094" evidence="3">
    <location>
        <begin position="116"/>
        <end position="400"/>
    </location>
</feature>
<dbReference type="RefSeq" id="WP_379568060.1">
    <property type="nucleotide sequence ID" value="NZ_JBHUFV010000003.1"/>
</dbReference>
<keyword evidence="2" id="KW-0472">Membrane</keyword>
<reference evidence="5" key="1">
    <citation type="journal article" date="2019" name="Int. J. Syst. Evol. Microbiol.">
        <title>The Global Catalogue of Microorganisms (GCM) 10K type strain sequencing project: providing services to taxonomists for standard genome sequencing and annotation.</title>
        <authorList>
            <consortium name="The Broad Institute Genomics Platform"/>
            <consortium name="The Broad Institute Genome Sequencing Center for Infectious Disease"/>
            <person name="Wu L."/>
            <person name="Ma J."/>
        </authorList>
    </citation>
    <scope>NUCLEOTIDE SEQUENCE [LARGE SCALE GENOMIC DNA]</scope>
    <source>
        <strain evidence="5">ICMP 6774ER</strain>
    </source>
</reference>
<feature type="region of interest" description="Disordered" evidence="1">
    <location>
        <begin position="56"/>
        <end position="117"/>
    </location>
</feature>
<evidence type="ECO:0000256" key="2">
    <source>
        <dbReference type="SAM" id="Phobius"/>
    </source>
</evidence>
<proteinExistence type="predicted"/>
<feature type="compositionally biased region" description="Low complexity" evidence="1">
    <location>
        <begin position="56"/>
        <end position="76"/>
    </location>
</feature>
<keyword evidence="2" id="KW-0812">Transmembrane</keyword>
<accession>A0ABW4SLY1</accession>
<protein>
    <recommendedName>
        <fullName evidence="3">DUF8094 domain-containing protein</fullName>
    </recommendedName>
</protein>
<feature type="compositionally biased region" description="Low complexity" evidence="1">
    <location>
        <begin position="94"/>
        <end position="110"/>
    </location>
</feature>
<gene>
    <name evidence="4" type="ORF">ACFSKW_00925</name>
</gene>
<name>A0ABW4SLY1_9ACTN</name>
<evidence type="ECO:0000313" key="4">
    <source>
        <dbReference type="EMBL" id="MFD1930030.1"/>
    </source>
</evidence>
<dbReference type="InterPro" id="IPR058407">
    <property type="entry name" value="DUF8094"/>
</dbReference>
<evidence type="ECO:0000256" key="1">
    <source>
        <dbReference type="SAM" id="MobiDB-lite"/>
    </source>
</evidence>